<comment type="caution">
    <text evidence="3">The sequence shown here is derived from an EMBL/GenBank/DDBJ whole genome shotgun (WGS) entry which is preliminary data.</text>
</comment>
<gene>
    <name evidence="3" type="ORF">DIS24_g10037</name>
</gene>
<reference evidence="3" key="1">
    <citation type="submission" date="2023-06" db="EMBL/GenBank/DDBJ databases">
        <title>Multi-omics analyses reveal the molecular pathogenesis toolkit of Lasiodiplodia hormozganensis, a cross-kingdom pathogen.</title>
        <authorList>
            <person name="Felix C."/>
            <person name="Meneses R."/>
            <person name="Goncalves M.F.M."/>
            <person name="Tilleman L."/>
            <person name="Duarte A.S."/>
            <person name="Jorrin-Novo J.V."/>
            <person name="Van De Peer Y."/>
            <person name="Deforce D."/>
            <person name="Van Nieuwerburgh F."/>
            <person name="Esteves A.C."/>
            <person name="Alves A."/>
        </authorList>
    </citation>
    <scope>NUCLEOTIDE SEQUENCE</scope>
    <source>
        <strain evidence="3">CBS 339.90</strain>
    </source>
</reference>
<dbReference type="AlphaFoldDB" id="A0AA40CHZ8"/>
<organism evidence="3 4">
    <name type="scientific">Lasiodiplodia hormozganensis</name>
    <dbReference type="NCBI Taxonomy" id="869390"/>
    <lineage>
        <taxon>Eukaryota</taxon>
        <taxon>Fungi</taxon>
        <taxon>Dikarya</taxon>
        <taxon>Ascomycota</taxon>
        <taxon>Pezizomycotina</taxon>
        <taxon>Dothideomycetes</taxon>
        <taxon>Dothideomycetes incertae sedis</taxon>
        <taxon>Botryosphaeriales</taxon>
        <taxon>Botryosphaeriaceae</taxon>
        <taxon>Lasiodiplodia</taxon>
    </lineage>
</organism>
<protein>
    <submittedName>
        <fullName evidence="3">Uncharacterized protein</fullName>
    </submittedName>
</protein>
<feature type="compositionally biased region" description="Polar residues" evidence="1">
    <location>
        <begin position="75"/>
        <end position="101"/>
    </location>
</feature>
<keyword evidence="2" id="KW-0732">Signal</keyword>
<proteinExistence type="predicted"/>
<sequence>MKFNVGIMFAAVAFTRVFSVAVPDDAADECGSLGVMSLDDIPEDARAGEVRKCAGHPLGQNRPLEGTALEPMDGTDNNRPVTTSNSSAAENAFQSAPTPNGNEAHDHDGASGFTPLSSRTIKAGDQDRSSANDCFQSPARYSSPFLTSKYFAARPDSAGNRSPAFVHWRLVYDSTIPSQLRCSPSPESFLLVSKKPCAASFCAPSPSSPPYTFGFCLISLPLFPSSPAHALPISARRARTHDQYIRCPDQYNTLGPSLSSCNVHALFASGAFLLSSSTPTSYAAIHQEPARRHGTLSYFHAVRVVKSGFVAASLLAMHSV</sequence>
<evidence type="ECO:0000256" key="1">
    <source>
        <dbReference type="SAM" id="MobiDB-lite"/>
    </source>
</evidence>
<feature type="chain" id="PRO_5041226389" evidence="2">
    <location>
        <begin position="20"/>
        <end position="320"/>
    </location>
</feature>
<feature type="region of interest" description="Disordered" evidence="1">
    <location>
        <begin position="53"/>
        <end position="134"/>
    </location>
</feature>
<dbReference type="Proteomes" id="UP001175001">
    <property type="component" value="Unassembled WGS sequence"/>
</dbReference>
<evidence type="ECO:0000313" key="4">
    <source>
        <dbReference type="Proteomes" id="UP001175001"/>
    </source>
</evidence>
<keyword evidence="4" id="KW-1185">Reference proteome</keyword>
<feature type="signal peptide" evidence="2">
    <location>
        <begin position="1"/>
        <end position="19"/>
    </location>
</feature>
<dbReference type="EMBL" id="JAUJDW010000099">
    <property type="protein sequence ID" value="KAK0638243.1"/>
    <property type="molecule type" value="Genomic_DNA"/>
</dbReference>
<evidence type="ECO:0000256" key="2">
    <source>
        <dbReference type="SAM" id="SignalP"/>
    </source>
</evidence>
<evidence type="ECO:0000313" key="3">
    <source>
        <dbReference type="EMBL" id="KAK0638243.1"/>
    </source>
</evidence>
<accession>A0AA40CHZ8</accession>
<name>A0AA40CHZ8_9PEZI</name>